<evidence type="ECO:0000313" key="4">
    <source>
        <dbReference type="EMBL" id="GAA0818977.1"/>
    </source>
</evidence>
<reference evidence="5" key="1">
    <citation type="journal article" date="2019" name="Int. J. Syst. Evol. Microbiol.">
        <title>The Global Catalogue of Microorganisms (GCM) 10K type strain sequencing project: providing services to taxonomists for standard genome sequencing and annotation.</title>
        <authorList>
            <consortium name="The Broad Institute Genomics Platform"/>
            <consortium name="The Broad Institute Genome Sequencing Center for Infectious Disease"/>
            <person name="Wu L."/>
            <person name="Ma J."/>
        </authorList>
    </citation>
    <scope>NUCLEOTIDE SEQUENCE [LARGE SCALE GENOMIC DNA]</scope>
    <source>
        <strain evidence="5">JCM 15608</strain>
    </source>
</reference>
<keyword evidence="5" id="KW-1185">Reference proteome</keyword>
<keyword evidence="2" id="KW-0239">DNA-directed DNA polymerase</keyword>
<protein>
    <recommendedName>
        <fullName evidence="1">DNA-directed DNA polymerase</fullName>
        <ecNumber evidence="1">2.7.7.7</ecNumber>
    </recommendedName>
</protein>
<dbReference type="PANTHER" id="PTHR11669:SF8">
    <property type="entry name" value="DNA POLYMERASE III SUBUNIT DELTA"/>
    <property type="match status" value="1"/>
</dbReference>
<accession>A0ABP3WIU6</accession>
<comment type="caution">
    <text evidence="4">The sequence shown here is derived from an EMBL/GenBank/DDBJ whole genome shotgun (WGS) entry which is preliminary data.</text>
</comment>
<evidence type="ECO:0000256" key="1">
    <source>
        <dbReference type="ARBA" id="ARBA00012417"/>
    </source>
</evidence>
<proteinExistence type="predicted"/>
<organism evidence="4 5">
    <name type="scientific">Colwellia asteriadis</name>
    <dbReference type="NCBI Taxonomy" id="517723"/>
    <lineage>
        <taxon>Bacteria</taxon>
        <taxon>Pseudomonadati</taxon>
        <taxon>Pseudomonadota</taxon>
        <taxon>Gammaproteobacteria</taxon>
        <taxon>Alteromonadales</taxon>
        <taxon>Colwelliaceae</taxon>
        <taxon>Colwellia</taxon>
    </lineage>
</organism>
<dbReference type="InterPro" id="IPR027417">
    <property type="entry name" value="P-loop_NTPase"/>
</dbReference>
<name>A0ABP3WIU6_9GAMM</name>
<gene>
    <name evidence="4" type="ORF">GCM10009111_22470</name>
</gene>
<dbReference type="EMBL" id="BAAAFA010000007">
    <property type="protein sequence ID" value="GAA0818977.1"/>
    <property type="molecule type" value="Genomic_DNA"/>
</dbReference>
<dbReference type="EC" id="2.7.7.7" evidence="1"/>
<evidence type="ECO:0000256" key="2">
    <source>
        <dbReference type="ARBA" id="ARBA00022932"/>
    </source>
</evidence>
<sequence length="319" mass="36172">MISNKVILTQQFIQQRLPHAILITGAQGAGKKELGEWLSQLLLCQSPQKVFVNDDQDYYLQACRTCKHCQLKHSHSYPDHLMLTAQNTSIGVDDVRQANHFLEKTAHIGHYKTLLIPHAEIMTVAAANALLKTLEEPTKHSIIMLLTHDSDMLLPTIISRCRLVHIQPLVGDKLLSKVNYPLNDENANFVNLTHLPELSDESTHQAYKLFKHEYLALLNHEKSESTLLTLLRDNSEALRWLEKITANLQRDLSVNADTLFLTNKSISIQSLHDIYQLTIKASKTIKLYPQGNKAFILEELLMSITQIVTSSLITEQAKD</sequence>
<dbReference type="RefSeq" id="WP_343817498.1">
    <property type="nucleotide sequence ID" value="NZ_BAAAFA010000007.1"/>
</dbReference>
<comment type="catalytic activity">
    <reaction evidence="3">
        <text>DNA(n) + a 2'-deoxyribonucleoside 5'-triphosphate = DNA(n+1) + diphosphate</text>
        <dbReference type="Rhea" id="RHEA:22508"/>
        <dbReference type="Rhea" id="RHEA-COMP:17339"/>
        <dbReference type="Rhea" id="RHEA-COMP:17340"/>
        <dbReference type="ChEBI" id="CHEBI:33019"/>
        <dbReference type="ChEBI" id="CHEBI:61560"/>
        <dbReference type="ChEBI" id="CHEBI:173112"/>
        <dbReference type="EC" id="2.7.7.7"/>
    </reaction>
</comment>
<dbReference type="PANTHER" id="PTHR11669">
    <property type="entry name" value="REPLICATION FACTOR C / DNA POLYMERASE III GAMMA-TAU SUBUNIT"/>
    <property type="match status" value="1"/>
</dbReference>
<keyword evidence="2" id="KW-0808">Transferase</keyword>
<dbReference type="Pfam" id="PF13177">
    <property type="entry name" value="DNA_pol3_delta2"/>
    <property type="match status" value="1"/>
</dbReference>
<evidence type="ECO:0000256" key="3">
    <source>
        <dbReference type="ARBA" id="ARBA00049244"/>
    </source>
</evidence>
<evidence type="ECO:0000313" key="5">
    <source>
        <dbReference type="Proteomes" id="UP001500021"/>
    </source>
</evidence>
<dbReference type="Gene3D" id="3.40.50.300">
    <property type="entry name" value="P-loop containing nucleotide triphosphate hydrolases"/>
    <property type="match status" value="1"/>
</dbReference>
<dbReference type="Proteomes" id="UP001500021">
    <property type="component" value="Unassembled WGS sequence"/>
</dbReference>
<keyword evidence="2" id="KW-0548">Nucleotidyltransferase</keyword>
<dbReference type="InterPro" id="IPR050238">
    <property type="entry name" value="DNA_Rep/Repair_Clamp_Loader"/>
</dbReference>
<dbReference type="SUPFAM" id="SSF52540">
    <property type="entry name" value="P-loop containing nucleoside triphosphate hydrolases"/>
    <property type="match status" value="1"/>
</dbReference>